<name>A0A840E877_9BACT</name>
<dbReference type="EMBL" id="JACIFF010000006">
    <property type="protein sequence ID" value="MBB4079922.1"/>
    <property type="molecule type" value="Genomic_DNA"/>
</dbReference>
<dbReference type="PANTHER" id="PTHR43039">
    <property type="entry name" value="ESTERASE-RELATED"/>
    <property type="match status" value="1"/>
</dbReference>
<organism evidence="3 4">
    <name type="scientific">Neolewinella aquimaris</name>
    <dbReference type="NCBI Taxonomy" id="1835722"/>
    <lineage>
        <taxon>Bacteria</taxon>
        <taxon>Pseudomonadati</taxon>
        <taxon>Bacteroidota</taxon>
        <taxon>Saprospiria</taxon>
        <taxon>Saprospirales</taxon>
        <taxon>Lewinellaceae</taxon>
        <taxon>Neolewinella</taxon>
    </lineage>
</organism>
<accession>A0A840E877</accession>
<dbReference type="RefSeq" id="WP_183496160.1">
    <property type="nucleotide sequence ID" value="NZ_JACIFF010000006.1"/>
</dbReference>
<evidence type="ECO:0000256" key="1">
    <source>
        <dbReference type="ARBA" id="ARBA00008645"/>
    </source>
</evidence>
<evidence type="ECO:0000313" key="4">
    <source>
        <dbReference type="Proteomes" id="UP000576209"/>
    </source>
</evidence>
<dbReference type="Gene3D" id="3.40.50.1820">
    <property type="entry name" value="alpha/beta hydrolase"/>
    <property type="match status" value="1"/>
</dbReference>
<gene>
    <name evidence="3" type="ORF">GGR28_002549</name>
</gene>
<dbReference type="AlphaFoldDB" id="A0A840E877"/>
<keyword evidence="4" id="KW-1185">Reference proteome</keyword>
<protein>
    <submittedName>
        <fullName evidence="3">Sigma-B regulation protein RsbQ</fullName>
    </submittedName>
</protein>
<comment type="similarity">
    <text evidence="1">Belongs to the AB hydrolase superfamily.</text>
</comment>
<dbReference type="SUPFAM" id="SSF53474">
    <property type="entry name" value="alpha/beta-Hydrolases"/>
    <property type="match status" value="1"/>
</dbReference>
<reference evidence="3 4" key="1">
    <citation type="submission" date="2020-08" db="EMBL/GenBank/DDBJ databases">
        <title>Genomic Encyclopedia of Type Strains, Phase IV (KMG-IV): sequencing the most valuable type-strain genomes for metagenomic binning, comparative biology and taxonomic classification.</title>
        <authorList>
            <person name="Goeker M."/>
        </authorList>
    </citation>
    <scope>NUCLEOTIDE SEQUENCE [LARGE SCALE GENOMIC DNA]</scope>
    <source>
        <strain evidence="3 4">DSM 105137</strain>
    </source>
</reference>
<comment type="caution">
    <text evidence="3">The sequence shown here is derived from an EMBL/GenBank/DDBJ whole genome shotgun (WGS) entry which is preliminary data.</text>
</comment>
<dbReference type="Proteomes" id="UP000576209">
    <property type="component" value="Unassembled WGS sequence"/>
</dbReference>
<dbReference type="Pfam" id="PF12697">
    <property type="entry name" value="Abhydrolase_6"/>
    <property type="match status" value="1"/>
</dbReference>
<dbReference type="InterPro" id="IPR000073">
    <property type="entry name" value="AB_hydrolase_1"/>
</dbReference>
<dbReference type="InterPro" id="IPR029058">
    <property type="entry name" value="AB_hydrolase_fold"/>
</dbReference>
<proteinExistence type="inferred from homology"/>
<feature type="domain" description="AB hydrolase-1" evidence="2">
    <location>
        <begin position="23"/>
        <end position="258"/>
    </location>
</feature>
<evidence type="ECO:0000313" key="3">
    <source>
        <dbReference type="EMBL" id="MBB4079922.1"/>
    </source>
</evidence>
<evidence type="ECO:0000259" key="2">
    <source>
        <dbReference type="Pfam" id="PF12697"/>
    </source>
</evidence>
<sequence>MGITSAQRAHNVRITGAPTGQPILFAHGFGCDQDMWRLVAPAFEDRYRVICFDYVGAGGATRPFDPQRYAELEGYAKDVLLIINELELDDVIFVGHSVSAMIGLLAAKQLPHRFAKTVMIGPSPRYIDDGEYHGGFSKEDIDDLLSDLESNFVGWSAAMTPHIMGNADRPELTEELNRSFCRMDPEVAIHFARVTFLSDNRADLTQHHTPTLVLQCSEDVIADRAVGEYISRQLPDCTIDFLSAKGHCPHLSAPEETIASIKRFLDAEPYD</sequence>